<evidence type="ECO:0000313" key="1">
    <source>
        <dbReference type="EMBL" id="KAI3784617.1"/>
    </source>
</evidence>
<sequence length="186" mass="21448">MLILFSWISEFPGDINIVIDAHDLLELGSTLEILKRFWFDSDTVSGEEQARLEAISRRKKGREILDELFNVLVEMQTWMQKHLVIFNAMEQKREVVKLLDLENYHLLFDEMIQRASKCVAMTGSDDNTQSMKNDLFSVAAEHGYFLSVSQSKAYAQLSWTVLQHEKLATLREKLHIGNEQLAKGSL</sequence>
<accession>A0ACB9GPG1</accession>
<protein>
    <submittedName>
        <fullName evidence="1">Uncharacterized protein</fullName>
    </submittedName>
</protein>
<dbReference type="Proteomes" id="UP001056120">
    <property type="component" value="Linkage Group LG14"/>
</dbReference>
<name>A0ACB9GPG1_9ASTR</name>
<comment type="caution">
    <text evidence="1">The sequence shown here is derived from an EMBL/GenBank/DDBJ whole genome shotgun (WGS) entry which is preliminary data.</text>
</comment>
<reference evidence="2" key="1">
    <citation type="journal article" date="2022" name="Mol. Ecol. Resour.">
        <title>The genomes of chicory, endive, great burdock and yacon provide insights into Asteraceae palaeo-polyploidization history and plant inulin production.</title>
        <authorList>
            <person name="Fan W."/>
            <person name="Wang S."/>
            <person name="Wang H."/>
            <person name="Wang A."/>
            <person name="Jiang F."/>
            <person name="Liu H."/>
            <person name="Zhao H."/>
            <person name="Xu D."/>
            <person name="Zhang Y."/>
        </authorList>
    </citation>
    <scope>NUCLEOTIDE SEQUENCE [LARGE SCALE GENOMIC DNA]</scope>
    <source>
        <strain evidence="2">cv. Yunnan</strain>
    </source>
</reference>
<reference evidence="1 2" key="2">
    <citation type="journal article" date="2022" name="Mol. Ecol. Resour.">
        <title>The genomes of chicory, endive, great burdock and yacon provide insights into Asteraceae paleo-polyploidization history and plant inulin production.</title>
        <authorList>
            <person name="Fan W."/>
            <person name="Wang S."/>
            <person name="Wang H."/>
            <person name="Wang A."/>
            <person name="Jiang F."/>
            <person name="Liu H."/>
            <person name="Zhao H."/>
            <person name="Xu D."/>
            <person name="Zhang Y."/>
        </authorList>
    </citation>
    <scope>NUCLEOTIDE SEQUENCE [LARGE SCALE GENOMIC DNA]</scope>
    <source>
        <strain evidence="2">cv. Yunnan</strain>
        <tissue evidence="1">Leaves</tissue>
    </source>
</reference>
<dbReference type="EMBL" id="CM042031">
    <property type="protein sequence ID" value="KAI3784617.1"/>
    <property type="molecule type" value="Genomic_DNA"/>
</dbReference>
<gene>
    <name evidence="1" type="ORF">L1987_43719</name>
</gene>
<evidence type="ECO:0000313" key="2">
    <source>
        <dbReference type="Proteomes" id="UP001056120"/>
    </source>
</evidence>
<keyword evidence="2" id="KW-1185">Reference proteome</keyword>
<proteinExistence type="predicted"/>
<organism evidence="1 2">
    <name type="scientific">Smallanthus sonchifolius</name>
    <dbReference type="NCBI Taxonomy" id="185202"/>
    <lineage>
        <taxon>Eukaryota</taxon>
        <taxon>Viridiplantae</taxon>
        <taxon>Streptophyta</taxon>
        <taxon>Embryophyta</taxon>
        <taxon>Tracheophyta</taxon>
        <taxon>Spermatophyta</taxon>
        <taxon>Magnoliopsida</taxon>
        <taxon>eudicotyledons</taxon>
        <taxon>Gunneridae</taxon>
        <taxon>Pentapetalae</taxon>
        <taxon>asterids</taxon>
        <taxon>campanulids</taxon>
        <taxon>Asterales</taxon>
        <taxon>Asteraceae</taxon>
        <taxon>Asteroideae</taxon>
        <taxon>Heliantheae alliance</taxon>
        <taxon>Millerieae</taxon>
        <taxon>Smallanthus</taxon>
    </lineage>
</organism>